<protein>
    <submittedName>
        <fullName evidence="1">Uncharacterized protein</fullName>
    </submittedName>
</protein>
<evidence type="ECO:0000313" key="2">
    <source>
        <dbReference type="Proteomes" id="UP000828048"/>
    </source>
</evidence>
<accession>A0ACB7YBT5</accession>
<name>A0ACB7YBT5_9ERIC</name>
<evidence type="ECO:0000313" key="1">
    <source>
        <dbReference type="EMBL" id="KAH7850896.1"/>
    </source>
</evidence>
<keyword evidence="2" id="KW-1185">Reference proteome</keyword>
<dbReference type="Proteomes" id="UP000828048">
    <property type="component" value="Chromosome 8"/>
</dbReference>
<gene>
    <name evidence="1" type="ORF">Vadar_004350</name>
</gene>
<proteinExistence type="predicted"/>
<comment type="caution">
    <text evidence="1">The sequence shown here is derived from an EMBL/GenBank/DDBJ whole genome shotgun (WGS) entry which is preliminary data.</text>
</comment>
<dbReference type="EMBL" id="CM037158">
    <property type="protein sequence ID" value="KAH7850896.1"/>
    <property type="molecule type" value="Genomic_DNA"/>
</dbReference>
<reference evidence="1 2" key="1">
    <citation type="journal article" date="2021" name="Hortic Res">
        <title>High-quality reference genome and annotation aids understanding of berry development for evergreen blueberry (Vaccinium darrowii).</title>
        <authorList>
            <person name="Yu J."/>
            <person name="Hulse-Kemp A.M."/>
            <person name="Babiker E."/>
            <person name="Staton M."/>
        </authorList>
    </citation>
    <scope>NUCLEOTIDE SEQUENCE [LARGE SCALE GENOMIC DNA]</scope>
    <source>
        <strain evidence="2">cv. NJ 8807/NJ 8810</strain>
        <tissue evidence="1">Young leaf</tissue>
    </source>
</reference>
<sequence length="182" mass="20340">MSWIKAAMMNGGHVCSIGHERGGSHLLSIAIAVGDKLKGLPIIWAAITTGSDELLETELVKDSGLEFSSQVQREDDFAKFIKSQVKETEELVSEREKLVKTYEDNRKTTLRRFSRRSGRRCCDGRECKKSFHLSCLDPPFTHAAPGVWHCNWCIQKKLQSGVHAVSEGVESIVEASEVELDH</sequence>
<organism evidence="1 2">
    <name type="scientific">Vaccinium darrowii</name>
    <dbReference type="NCBI Taxonomy" id="229202"/>
    <lineage>
        <taxon>Eukaryota</taxon>
        <taxon>Viridiplantae</taxon>
        <taxon>Streptophyta</taxon>
        <taxon>Embryophyta</taxon>
        <taxon>Tracheophyta</taxon>
        <taxon>Spermatophyta</taxon>
        <taxon>Magnoliopsida</taxon>
        <taxon>eudicotyledons</taxon>
        <taxon>Gunneridae</taxon>
        <taxon>Pentapetalae</taxon>
        <taxon>asterids</taxon>
        <taxon>Ericales</taxon>
        <taxon>Ericaceae</taxon>
        <taxon>Vaccinioideae</taxon>
        <taxon>Vaccinieae</taxon>
        <taxon>Vaccinium</taxon>
    </lineage>
</organism>